<dbReference type="Pfam" id="PF13174">
    <property type="entry name" value="TPR_6"/>
    <property type="match status" value="2"/>
</dbReference>
<accession>L0RG86</accession>
<dbReference type="InterPro" id="IPR011990">
    <property type="entry name" value="TPR-like_helical_dom_sf"/>
</dbReference>
<dbReference type="OrthoDB" id="5438555at2"/>
<dbReference type="AlphaFoldDB" id="L0RG86"/>
<sequence>MTFDFKRYTLFLLLIAALSSFTFAGNAVAAKKGNGESFEAWLEKYGAWDILEENYSGSEESPELILKRARTAFNLGRYSSCINTLQSTPAFDNKNLEISRLWLGGQSQRALGAPVKSIIWFSQAARLMDQSTMVAKFKEEPHLKSVWFDVWRALYWGYYVTSDSAREARKMVLKQAFEQAEKVWPSTYFITNSKTKLAELERASALAPVISNSTTVTDDDRKLIARSLAAASLGAWQKSDLALDGISNSTVRTFWKSINAFLENGKSVDAEALFKSQNLVHPSAFFDAGVLDPAVASPALWQLGAPPSPAWNVFRKKLMEMEPQVALETIDRETGSLLLSSDLVGALQNYRLAFAILSGNMELAENVWKRLDNETLPLSLRIAVALVFKPPFSKILSTADYGHSDHLFIISGLCDAAGIEYFSEINTPFWEPLTGVNLNQSINKAPLDRLLVFSELAAESTPRMTESIARRSAFLFPGSELGAKSFVFLAEKAAKNRDFKLSAFYLKRVNQDKFGPEIRISWLIAAVEYDLAVGNEAKAMKAYTELLNSGGTLPAEKELKLALLIQQKGDLKKAQAILERIWEGREPLADELKAEILFWIAEGEHAMGDKDKALKHYLELGWKFPKQNIWAVTAMYRASMIYEKKGQFETAKRFLKTVIKNADRKAQKDAAKARLSAIDGKLAKAGAGKGISFPF</sequence>
<evidence type="ECO:0000313" key="3">
    <source>
        <dbReference type="Proteomes" id="UP000010808"/>
    </source>
</evidence>
<dbReference type="KEGG" id="dhy:DESAM_22309"/>
<keyword evidence="3" id="KW-1185">Reference proteome</keyword>
<dbReference type="eggNOG" id="COG1729">
    <property type="taxonomic scope" value="Bacteria"/>
</dbReference>
<evidence type="ECO:0008006" key="4">
    <source>
        <dbReference type="Google" id="ProtNLM"/>
    </source>
</evidence>
<dbReference type="RefSeq" id="WP_015337176.1">
    <property type="nucleotide sequence ID" value="NC_020055.1"/>
</dbReference>
<dbReference type="HOGENOM" id="CLU_396774_0_0_7"/>
<dbReference type="EMBL" id="FO203522">
    <property type="protein sequence ID" value="CCO24576.1"/>
    <property type="molecule type" value="Genomic_DNA"/>
</dbReference>
<dbReference type="SUPFAM" id="SSF48452">
    <property type="entry name" value="TPR-like"/>
    <property type="match status" value="1"/>
</dbReference>
<dbReference type="PATRIC" id="fig|1121451.3.peg.2529"/>
<feature type="chain" id="PRO_5003947300" description="Tetratricopeptide repeat protein" evidence="1">
    <location>
        <begin position="25"/>
        <end position="695"/>
    </location>
</feature>
<name>L0RG86_9BACT</name>
<keyword evidence="1" id="KW-0732">Signal</keyword>
<organism evidence="2 3">
    <name type="scientific">Maridesulfovibrio hydrothermalis AM13 = DSM 14728</name>
    <dbReference type="NCBI Taxonomy" id="1121451"/>
    <lineage>
        <taxon>Bacteria</taxon>
        <taxon>Pseudomonadati</taxon>
        <taxon>Thermodesulfobacteriota</taxon>
        <taxon>Desulfovibrionia</taxon>
        <taxon>Desulfovibrionales</taxon>
        <taxon>Desulfovibrionaceae</taxon>
        <taxon>Maridesulfovibrio</taxon>
    </lineage>
</organism>
<evidence type="ECO:0000256" key="1">
    <source>
        <dbReference type="SAM" id="SignalP"/>
    </source>
</evidence>
<dbReference type="Proteomes" id="UP000010808">
    <property type="component" value="Chromosome"/>
</dbReference>
<dbReference type="STRING" id="1121451.DESAM_22309"/>
<gene>
    <name evidence="2" type="ORF">DESAM_22309</name>
</gene>
<dbReference type="Gene3D" id="1.25.40.10">
    <property type="entry name" value="Tetratricopeptide repeat domain"/>
    <property type="match status" value="1"/>
</dbReference>
<protein>
    <recommendedName>
        <fullName evidence="4">Tetratricopeptide repeat protein</fullName>
    </recommendedName>
</protein>
<dbReference type="InterPro" id="IPR019734">
    <property type="entry name" value="TPR_rpt"/>
</dbReference>
<feature type="signal peptide" evidence="1">
    <location>
        <begin position="1"/>
        <end position="24"/>
    </location>
</feature>
<evidence type="ECO:0000313" key="2">
    <source>
        <dbReference type="EMBL" id="CCO24576.1"/>
    </source>
</evidence>
<proteinExistence type="predicted"/>
<reference evidence="2 3" key="1">
    <citation type="submission" date="2012-10" db="EMBL/GenBank/DDBJ databases">
        <authorList>
            <person name="Genoscope - CEA"/>
        </authorList>
    </citation>
    <scope>NUCLEOTIDE SEQUENCE [LARGE SCALE GENOMIC DNA]</scope>
    <source>
        <strain evidence="3">AM13 / DSM 14728</strain>
    </source>
</reference>